<evidence type="ECO:0000256" key="2">
    <source>
        <dbReference type="ARBA" id="ARBA00022448"/>
    </source>
</evidence>
<dbReference type="SUPFAM" id="SSF161098">
    <property type="entry name" value="MetI-like"/>
    <property type="match status" value="1"/>
</dbReference>
<accession>A0A0B0I5U9</accession>
<dbReference type="RefSeq" id="WP_034634138.1">
    <property type="nucleotide sequence ID" value="NZ_JRJU01000070.1"/>
</dbReference>
<comment type="subcellular location">
    <subcellularLocation>
        <location evidence="1 7">Cell membrane</location>
        <topology evidence="1 7">Multi-pass membrane protein</topology>
    </subcellularLocation>
</comment>
<feature type="transmembrane region" description="Helical" evidence="7">
    <location>
        <begin position="124"/>
        <end position="143"/>
    </location>
</feature>
<feature type="transmembrane region" description="Helical" evidence="7">
    <location>
        <begin position="12"/>
        <end position="34"/>
    </location>
</feature>
<dbReference type="EMBL" id="JRJU01000070">
    <property type="protein sequence ID" value="KHF37808.1"/>
    <property type="molecule type" value="Genomic_DNA"/>
</dbReference>
<dbReference type="eggNOG" id="COG0600">
    <property type="taxonomic scope" value="Bacteria"/>
</dbReference>
<feature type="domain" description="ABC transmembrane type-1" evidence="8">
    <location>
        <begin position="58"/>
        <end position="242"/>
    </location>
</feature>
<reference evidence="9 10" key="1">
    <citation type="submission" date="2014-09" db="EMBL/GenBank/DDBJ databases">
        <title>Genome sequencing and annotation of Bacillus Okhensis strain Kh10-101T.</title>
        <authorList>
            <person name="Prakash J.S."/>
        </authorList>
    </citation>
    <scope>NUCLEOTIDE SEQUENCE [LARGE SCALE GENOMIC DNA]</scope>
    <source>
        <strain evidence="10">Kh10-101T</strain>
    </source>
</reference>
<evidence type="ECO:0000256" key="4">
    <source>
        <dbReference type="ARBA" id="ARBA00022692"/>
    </source>
</evidence>
<feature type="transmembrane region" description="Helical" evidence="7">
    <location>
        <begin position="54"/>
        <end position="84"/>
    </location>
</feature>
<dbReference type="InterPro" id="IPR035906">
    <property type="entry name" value="MetI-like_sf"/>
</dbReference>
<evidence type="ECO:0000256" key="7">
    <source>
        <dbReference type="RuleBase" id="RU363032"/>
    </source>
</evidence>
<comment type="caution">
    <text evidence="9">The sequence shown here is derived from an EMBL/GenBank/DDBJ whole genome shotgun (WGS) entry which is preliminary data.</text>
</comment>
<dbReference type="Proteomes" id="UP000030832">
    <property type="component" value="Unassembled WGS sequence"/>
</dbReference>
<dbReference type="PROSITE" id="PS50928">
    <property type="entry name" value="ABC_TM1"/>
    <property type="match status" value="1"/>
</dbReference>
<evidence type="ECO:0000256" key="5">
    <source>
        <dbReference type="ARBA" id="ARBA00022989"/>
    </source>
</evidence>
<dbReference type="GO" id="GO:0055085">
    <property type="term" value="P:transmembrane transport"/>
    <property type="evidence" value="ECO:0007669"/>
    <property type="project" value="InterPro"/>
</dbReference>
<dbReference type="InterPro" id="IPR000515">
    <property type="entry name" value="MetI-like"/>
</dbReference>
<keyword evidence="3" id="KW-1003">Cell membrane</keyword>
<feature type="transmembrane region" description="Helical" evidence="7">
    <location>
        <begin position="218"/>
        <end position="238"/>
    </location>
</feature>
<name>A0A0B0I5U9_9BACI</name>
<keyword evidence="6 7" id="KW-0472">Membrane</keyword>
<comment type="similarity">
    <text evidence="7">Belongs to the binding-protein-dependent transport system permease family.</text>
</comment>
<keyword evidence="5 7" id="KW-1133">Transmembrane helix</keyword>
<evidence type="ECO:0000256" key="1">
    <source>
        <dbReference type="ARBA" id="ARBA00004651"/>
    </source>
</evidence>
<dbReference type="AlphaFoldDB" id="A0A0B0I5U9"/>
<gene>
    <name evidence="9" type="ORF">LQ50_25285</name>
</gene>
<keyword evidence="10" id="KW-1185">Reference proteome</keyword>
<proteinExistence type="inferred from homology"/>
<dbReference type="PANTHER" id="PTHR30151:SF20">
    <property type="entry name" value="ABC TRANSPORTER PERMEASE PROTEIN HI_0355-RELATED"/>
    <property type="match status" value="1"/>
</dbReference>
<evidence type="ECO:0000256" key="6">
    <source>
        <dbReference type="ARBA" id="ARBA00023136"/>
    </source>
</evidence>
<dbReference type="PANTHER" id="PTHR30151">
    <property type="entry name" value="ALKANE SULFONATE ABC TRANSPORTER-RELATED, MEMBRANE SUBUNIT"/>
    <property type="match status" value="1"/>
</dbReference>
<dbReference type="STRING" id="333138.LQ50_25285"/>
<organism evidence="9 10">
    <name type="scientific">Halalkalibacter okhensis</name>
    <dbReference type="NCBI Taxonomy" id="333138"/>
    <lineage>
        <taxon>Bacteria</taxon>
        <taxon>Bacillati</taxon>
        <taxon>Bacillota</taxon>
        <taxon>Bacilli</taxon>
        <taxon>Bacillales</taxon>
        <taxon>Bacillaceae</taxon>
        <taxon>Halalkalibacter</taxon>
    </lineage>
</organism>
<sequence length="256" mass="29069">MSKYAKSRDFLLAILFIFVVWWGYITLFTIPAFMLPSPLAVGTSFWGMLSNGEILPHFFITFFEVVIGFVIGLILGLMIGYVISKNHYVKEALMPYIIFAQTAPKIALAPLFVIWFGLGLTSKLVLIISMVFFPIMLSTIYGLKEVSYNLKCLMRINKLNWWKRMTTIEFPSSLPHIFSGMKLGIVQAVIAAIVAEWISGQSGLGYLLTYTSTTYDTAGLFSVIIYTVILGFLFYQILNYLENKLLFWHESKNPSI</sequence>
<evidence type="ECO:0000256" key="3">
    <source>
        <dbReference type="ARBA" id="ARBA00022475"/>
    </source>
</evidence>
<evidence type="ECO:0000313" key="10">
    <source>
        <dbReference type="Proteomes" id="UP000030832"/>
    </source>
</evidence>
<dbReference type="Pfam" id="PF00528">
    <property type="entry name" value="BPD_transp_1"/>
    <property type="match status" value="1"/>
</dbReference>
<dbReference type="OrthoDB" id="9804353at2"/>
<evidence type="ECO:0000313" key="9">
    <source>
        <dbReference type="EMBL" id="KHF37808.1"/>
    </source>
</evidence>
<dbReference type="Gene3D" id="1.10.3720.10">
    <property type="entry name" value="MetI-like"/>
    <property type="match status" value="1"/>
</dbReference>
<evidence type="ECO:0000259" key="8">
    <source>
        <dbReference type="PROSITE" id="PS50928"/>
    </source>
</evidence>
<dbReference type="GO" id="GO:0005886">
    <property type="term" value="C:plasma membrane"/>
    <property type="evidence" value="ECO:0007669"/>
    <property type="project" value="UniProtKB-SubCell"/>
</dbReference>
<dbReference type="CDD" id="cd06261">
    <property type="entry name" value="TM_PBP2"/>
    <property type="match status" value="1"/>
</dbReference>
<protein>
    <submittedName>
        <fullName evidence="9">ABC transporter permease</fullName>
    </submittedName>
</protein>
<feature type="transmembrane region" description="Helical" evidence="7">
    <location>
        <begin position="96"/>
        <end position="118"/>
    </location>
</feature>
<keyword evidence="4 7" id="KW-0812">Transmembrane</keyword>
<keyword evidence="2 7" id="KW-0813">Transport</keyword>